<evidence type="ECO:0000313" key="2">
    <source>
        <dbReference type="Proteomes" id="UP001164539"/>
    </source>
</evidence>
<evidence type="ECO:0000313" key="1">
    <source>
        <dbReference type="EMBL" id="KAJ4720964.1"/>
    </source>
</evidence>
<dbReference type="EMBL" id="CM051397">
    <property type="protein sequence ID" value="KAJ4720964.1"/>
    <property type="molecule type" value="Genomic_DNA"/>
</dbReference>
<gene>
    <name evidence="1" type="ORF">OWV82_008701</name>
</gene>
<comment type="caution">
    <text evidence="1">The sequence shown here is derived from an EMBL/GenBank/DDBJ whole genome shotgun (WGS) entry which is preliminary data.</text>
</comment>
<name>A0ACC1YCU6_MELAZ</name>
<proteinExistence type="predicted"/>
<accession>A0ACC1YCU6</accession>
<keyword evidence="2" id="KW-1185">Reference proteome</keyword>
<dbReference type="Proteomes" id="UP001164539">
    <property type="component" value="Chromosome 4"/>
</dbReference>
<reference evidence="1 2" key="1">
    <citation type="journal article" date="2023" name="Science">
        <title>Complex scaffold remodeling in plant triterpene biosynthesis.</title>
        <authorList>
            <person name="De La Pena R."/>
            <person name="Hodgson H."/>
            <person name="Liu J.C."/>
            <person name="Stephenson M.J."/>
            <person name="Martin A.C."/>
            <person name="Owen C."/>
            <person name="Harkess A."/>
            <person name="Leebens-Mack J."/>
            <person name="Jimenez L.E."/>
            <person name="Osbourn A."/>
            <person name="Sattely E.S."/>
        </authorList>
    </citation>
    <scope>NUCLEOTIDE SEQUENCE [LARGE SCALE GENOMIC DNA]</scope>
    <source>
        <strain evidence="2">cv. JPN11</strain>
        <tissue evidence="1">Leaf</tissue>
    </source>
</reference>
<sequence>MQISAMESLFIILVSISVAALLKAFIDLFFRNKKSQNLLPPGPFTFPVIGNLQWLLKPSSEIEPILRNLHAKLGPIVALRIGSRTLIFVADHSLAYKALVQNGAVFANRPLALPINQITSSNQHNISSSFYGPTWRVLRRNLTAEIMHPSRIKSYNHARKWVLRILLDRFKSQSKNGDAVSVMHLFQYAMFCLLVLMCFGDKLDQKQIEEIEDVQRRRLLGLGKLRILNLWPRLTKVVLRKKWKRFFQLLKDQEKVLVPLIRARQRVKEERLNKAKEDDSEYVLSYVDTLLGLHLPEEKRKLTEQEIINLCSEFLNAGTDTTSTALQWIMANLVKYPDIQEKLLIEIKGVVEDGEEEVKEEELQKMPYLKAVILEGLRRHPPAHFVLPHAVTEDFKLEGYVIPKNASINFMIAEMGWDKNVWKDPMAFKPERFLSEENGVEGFDITGSREIKMMPFGVGRRICPGLGLAMLHLEYFVANLVWSFEWNAMDGDEVDLSEKQEFTIVMKDPLKAHISPRIR</sequence>
<organism evidence="1 2">
    <name type="scientific">Melia azedarach</name>
    <name type="common">Chinaberry tree</name>
    <dbReference type="NCBI Taxonomy" id="155640"/>
    <lineage>
        <taxon>Eukaryota</taxon>
        <taxon>Viridiplantae</taxon>
        <taxon>Streptophyta</taxon>
        <taxon>Embryophyta</taxon>
        <taxon>Tracheophyta</taxon>
        <taxon>Spermatophyta</taxon>
        <taxon>Magnoliopsida</taxon>
        <taxon>eudicotyledons</taxon>
        <taxon>Gunneridae</taxon>
        <taxon>Pentapetalae</taxon>
        <taxon>rosids</taxon>
        <taxon>malvids</taxon>
        <taxon>Sapindales</taxon>
        <taxon>Meliaceae</taxon>
        <taxon>Melia</taxon>
    </lineage>
</organism>
<protein>
    <submittedName>
        <fullName evidence="1">Cytochrome P450</fullName>
    </submittedName>
</protein>